<gene>
    <name evidence="6" type="ORF">R1sor_008371</name>
</gene>
<accession>A0ABD3HWT4</accession>
<comment type="caution">
    <text evidence="6">The sequence shown here is derived from an EMBL/GenBank/DDBJ whole genome shotgun (WGS) entry which is preliminary data.</text>
</comment>
<dbReference type="Gene3D" id="3.40.50.300">
    <property type="entry name" value="P-loop containing nucleotide triphosphate hydrolases"/>
    <property type="match status" value="1"/>
</dbReference>
<reference evidence="6 7" key="1">
    <citation type="submission" date="2024-09" db="EMBL/GenBank/DDBJ databases">
        <title>Chromosome-scale assembly of Riccia sorocarpa.</title>
        <authorList>
            <person name="Paukszto L."/>
        </authorList>
    </citation>
    <scope>NUCLEOTIDE SEQUENCE [LARGE SCALE GENOMIC DNA]</scope>
    <source>
        <strain evidence="6">LP-2024</strain>
        <tissue evidence="6">Aerial parts of the thallus</tissue>
    </source>
</reference>
<keyword evidence="3" id="KW-0067">ATP-binding</keyword>
<proteinExistence type="inferred from homology"/>
<evidence type="ECO:0000256" key="1">
    <source>
        <dbReference type="ARBA" id="ARBA00010322"/>
    </source>
</evidence>
<evidence type="ECO:0000256" key="2">
    <source>
        <dbReference type="ARBA" id="ARBA00022741"/>
    </source>
</evidence>
<name>A0ABD3HWT4_9MARC</name>
<dbReference type="AlphaFoldDB" id="A0ABD3HWT4"/>
<evidence type="ECO:0000313" key="6">
    <source>
        <dbReference type="EMBL" id="KAL3694720.1"/>
    </source>
</evidence>
<dbReference type="SUPFAM" id="SSF52540">
    <property type="entry name" value="P-loop containing nucleoside triphosphate hydrolases"/>
    <property type="match status" value="1"/>
</dbReference>
<feature type="coiled-coil region" evidence="4">
    <location>
        <begin position="90"/>
        <end position="124"/>
    </location>
</feature>
<evidence type="ECO:0000256" key="5">
    <source>
        <dbReference type="SAM" id="MobiDB-lite"/>
    </source>
</evidence>
<protein>
    <recommendedName>
        <fullName evidence="8">AFG1-like ATPase</fullName>
    </recommendedName>
</protein>
<keyword evidence="2" id="KW-0547">Nucleotide-binding</keyword>
<dbReference type="NCBIfam" id="NF040713">
    <property type="entry name" value="ZapE"/>
    <property type="match status" value="1"/>
</dbReference>
<evidence type="ECO:0000256" key="4">
    <source>
        <dbReference type="SAM" id="Coils"/>
    </source>
</evidence>
<feature type="compositionally biased region" description="Basic and acidic residues" evidence="5">
    <location>
        <begin position="242"/>
        <end position="253"/>
    </location>
</feature>
<evidence type="ECO:0008006" key="8">
    <source>
        <dbReference type="Google" id="ProtNLM"/>
    </source>
</evidence>
<feature type="region of interest" description="Disordered" evidence="5">
    <location>
        <begin position="241"/>
        <end position="261"/>
    </location>
</feature>
<dbReference type="GO" id="GO:0005524">
    <property type="term" value="F:ATP binding"/>
    <property type="evidence" value="ECO:0007669"/>
    <property type="project" value="UniProtKB-KW"/>
</dbReference>
<evidence type="ECO:0000256" key="3">
    <source>
        <dbReference type="ARBA" id="ARBA00022840"/>
    </source>
</evidence>
<keyword evidence="4" id="KW-0175">Coiled coil</keyword>
<dbReference type="PANTHER" id="PTHR12169:SF6">
    <property type="entry name" value="AFG1-LIKE ATPASE"/>
    <property type="match status" value="1"/>
</dbReference>
<dbReference type="InterPro" id="IPR027417">
    <property type="entry name" value="P-loop_NTPase"/>
</dbReference>
<comment type="similarity">
    <text evidence="1">Belongs to the AFG1 ATPase family.</text>
</comment>
<dbReference type="PANTHER" id="PTHR12169">
    <property type="entry name" value="ATPASE N2B"/>
    <property type="match status" value="1"/>
</dbReference>
<sequence length="658" mass="74819">MRSRIAASSSSLVRIYVAQIIDGAAVGRSSKTGFPVWIQRRNALSPATQESGEKLRPRQRYEWMVKQGMLQQDDDQHRVAGLLDSLLLQMKGYQKKMETYQVVLRKWSEEREKAKRDLLKEQSLVEAEKILRQISNQSGTGIFAWWSSQYRKIRHSKPEPGAGRMVARLKREKKLAAMVGPPPPLPPPPQGLYLYGNVGCGKTLLMDMFFNACEGVITHRRRVHFHAAMLEVHDRMHKLWKHQRENRPIKQSEETGSSKLRSKKSLTLEVAAKEWLEEEEQWEKEQQSEMGVLGAVADEFFSNSSNSGELLRGASLLCFDEVQVMDVFTAVALAEILGRLISKGTVIVATSNRAPRDLNKDGMQKELFDTFLFKLEQHCKTVLVGLDKDYRRVLASMHNVKEEQVHYFWPLGSESQHKLENQWLELVSPSSERTPVSSTLPVMFGRTLEVPESYQGVARFAFEELCNRPLGAADYVSLAQNYHTVFVTNIPVLSMKIRDQARRFITLVDELYNNHCRFICTAAAPVDELFLGTEEGPLIDLESLQFETEAEGSRLRRDVLVSGSVAPLAGTKEEQAGIQALLSGREELFAFRRAVSRLIEMQTPIYLQSLHCHPKFSSSGTQANPGKVSRVSNMIIIHFRIKGFTKTKVYWVARIRLK</sequence>
<dbReference type="Pfam" id="PF03969">
    <property type="entry name" value="AFG1_ATPase"/>
    <property type="match status" value="1"/>
</dbReference>
<dbReference type="Proteomes" id="UP001633002">
    <property type="component" value="Unassembled WGS sequence"/>
</dbReference>
<evidence type="ECO:0000313" key="7">
    <source>
        <dbReference type="Proteomes" id="UP001633002"/>
    </source>
</evidence>
<dbReference type="EMBL" id="JBJQOH010000003">
    <property type="protein sequence ID" value="KAL3694720.1"/>
    <property type="molecule type" value="Genomic_DNA"/>
</dbReference>
<dbReference type="InterPro" id="IPR005654">
    <property type="entry name" value="ATPase_AFG1-like"/>
</dbReference>
<organism evidence="6 7">
    <name type="scientific">Riccia sorocarpa</name>
    <dbReference type="NCBI Taxonomy" id="122646"/>
    <lineage>
        <taxon>Eukaryota</taxon>
        <taxon>Viridiplantae</taxon>
        <taxon>Streptophyta</taxon>
        <taxon>Embryophyta</taxon>
        <taxon>Marchantiophyta</taxon>
        <taxon>Marchantiopsida</taxon>
        <taxon>Marchantiidae</taxon>
        <taxon>Marchantiales</taxon>
        <taxon>Ricciaceae</taxon>
        <taxon>Riccia</taxon>
    </lineage>
</organism>
<keyword evidence="7" id="KW-1185">Reference proteome</keyword>